<gene>
    <name evidence="1" type="ORF">DMP08_02720</name>
</gene>
<name>A0A3N0BIP7_9ACTN</name>
<proteinExistence type="predicted"/>
<organism evidence="1 2">
    <name type="scientific">Paraeggerthella hongkongensis</name>
    <dbReference type="NCBI Taxonomy" id="230658"/>
    <lineage>
        <taxon>Bacteria</taxon>
        <taxon>Bacillati</taxon>
        <taxon>Actinomycetota</taxon>
        <taxon>Coriobacteriia</taxon>
        <taxon>Eggerthellales</taxon>
        <taxon>Eggerthellaceae</taxon>
        <taxon>Paraeggerthella</taxon>
    </lineage>
</organism>
<dbReference type="EMBL" id="QICD01000003">
    <property type="protein sequence ID" value="RNL48087.1"/>
    <property type="molecule type" value="Genomic_DNA"/>
</dbReference>
<comment type="caution">
    <text evidence="1">The sequence shown here is derived from an EMBL/GenBank/DDBJ whole genome shotgun (WGS) entry which is preliminary data.</text>
</comment>
<keyword evidence="2" id="KW-1185">Reference proteome</keyword>
<dbReference type="AlphaFoldDB" id="A0A3N0BIP7"/>
<reference evidence="2" key="1">
    <citation type="submission" date="2018-05" db="EMBL/GenBank/DDBJ databases">
        <title>Genome Sequencing of selected type strains of the family Eggerthellaceae.</title>
        <authorList>
            <person name="Danylec N."/>
            <person name="Stoll D.A."/>
            <person name="Doetsch A."/>
            <person name="Huch M."/>
        </authorList>
    </citation>
    <scope>NUCLEOTIDE SEQUENCE [LARGE SCALE GENOMIC DNA]</scope>
    <source>
        <strain evidence="2">DSM 16106</strain>
    </source>
</reference>
<evidence type="ECO:0000313" key="1">
    <source>
        <dbReference type="EMBL" id="RNL48087.1"/>
    </source>
</evidence>
<dbReference type="Proteomes" id="UP000278632">
    <property type="component" value="Unassembled WGS sequence"/>
</dbReference>
<sequence length="78" mass="8889">MRPRRRITFTRSTCREFTSSTKVIATISEVERILTSMMTSDRETVKIALAGTSLVEQKGGSNTKEAFRDCMRIFLLLN</sequence>
<protein>
    <submittedName>
        <fullName evidence="1">Uncharacterized protein</fullName>
    </submittedName>
</protein>
<accession>A0A3N0BIP7</accession>
<evidence type="ECO:0000313" key="2">
    <source>
        <dbReference type="Proteomes" id="UP000278632"/>
    </source>
</evidence>